<name>A0AAJ2P3D1_OENOE</name>
<feature type="transmembrane region" description="Helical" evidence="1">
    <location>
        <begin position="30"/>
        <end position="49"/>
    </location>
</feature>
<organism evidence="2 3">
    <name type="scientific">Oenococcus oeni</name>
    <name type="common">Leuconostoc oenos</name>
    <dbReference type="NCBI Taxonomy" id="1247"/>
    <lineage>
        <taxon>Bacteria</taxon>
        <taxon>Bacillati</taxon>
        <taxon>Bacillota</taxon>
        <taxon>Bacilli</taxon>
        <taxon>Lactobacillales</taxon>
        <taxon>Lactobacillaceae</taxon>
        <taxon>Oenococcus</taxon>
    </lineage>
</organism>
<dbReference type="InterPro" id="IPR032083">
    <property type="entry name" value="DUF4811"/>
</dbReference>
<evidence type="ECO:0000313" key="2">
    <source>
        <dbReference type="EMBL" id="MDV7714866.1"/>
    </source>
</evidence>
<accession>A0AAJ2P3D1</accession>
<dbReference type="RefSeq" id="WP_186414573.1">
    <property type="nucleotide sequence ID" value="NZ_ULGC01000081.1"/>
</dbReference>
<keyword evidence="1" id="KW-0472">Membrane</keyword>
<dbReference type="Proteomes" id="UP001281024">
    <property type="component" value="Unassembled WGS sequence"/>
</dbReference>
<comment type="caution">
    <text evidence="2">The sequence shown here is derived from an EMBL/GenBank/DDBJ whole genome shotgun (WGS) entry which is preliminary data.</text>
</comment>
<reference evidence="2" key="1">
    <citation type="submission" date="2019-10" db="EMBL/GenBank/DDBJ databases">
        <title>Malate fermentation in French cider.</title>
        <authorList>
            <person name="Cousin F.J."/>
            <person name="Medina Fernandez S."/>
            <person name="Misery B."/>
            <person name="Laplace J.-M."/>
            <person name="Cretenet M."/>
        </authorList>
    </citation>
    <scope>NUCLEOTIDE SEQUENCE</scope>
    <source>
        <strain evidence="2">UCMA15129</strain>
    </source>
</reference>
<dbReference type="EMBL" id="WERV01000002">
    <property type="protein sequence ID" value="MDV7714866.1"/>
    <property type="molecule type" value="Genomic_DNA"/>
</dbReference>
<sequence length="242" mass="27565">MILVLLVISAVAFFISFIYTDNPISRRMLTLISGAVVLLSLLAIVANYYDHYGLHKVSVTSTKKIYSADQSSSMNLILYQKIGTSGKENVYIYSTKLKQKTPQHTQADEYTTNKVKNISSNTAKLKTTKTYWEYKSKASKFWFGIAENGHELVKRVNNFEIPKTWIRLSTSQAKELKKELADSKFQQQVKKEAAAYVEEKMKAAVIKDPSLATNKVEQEKMEKQLAAKFQSEMIKKLISKLK</sequence>
<protein>
    <submittedName>
        <fullName evidence="2">DUF4811 domain-containing protein</fullName>
    </submittedName>
</protein>
<dbReference type="Pfam" id="PF16069">
    <property type="entry name" value="DUF4811"/>
    <property type="match status" value="1"/>
</dbReference>
<keyword evidence="1" id="KW-1133">Transmembrane helix</keyword>
<proteinExistence type="predicted"/>
<gene>
    <name evidence="2" type="ORF">GA838_03630</name>
</gene>
<evidence type="ECO:0000256" key="1">
    <source>
        <dbReference type="SAM" id="Phobius"/>
    </source>
</evidence>
<dbReference type="AlphaFoldDB" id="A0AAJ2P3D1"/>
<evidence type="ECO:0000313" key="3">
    <source>
        <dbReference type="Proteomes" id="UP001281024"/>
    </source>
</evidence>
<keyword evidence="1" id="KW-0812">Transmembrane</keyword>